<evidence type="ECO:0000259" key="9">
    <source>
        <dbReference type="PROSITE" id="PS50048"/>
    </source>
</evidence>
<feature type="region of interest" description="Disordered" evidence="8">
    <location>
        <begin position="63"/>
        <end position="95"/>
    </location>
</feature>
<feature type="compositionally biased region" description="Low complexity" evidence="8">
    <location>
        <begin position="822"/>
        <end position="835"/>
    </location>
</feature>
<dbReference type="InterPro" id="IPR036864">
    <property type="entry name" value="Zn2-C6_fun-type_DNA-bd_sf"/>
</dbReference>
<accession>A0A8H7MG29</accession>
<keyword evidence="6" id="KW-0804">Transcription</keyword>
<dbReference type="PANTHER" id="PTHR31313:SF81">
    <property type="entry name" value="TY1 ENHANCER ACTIVATOR"/>
    <property type="match status" value="1"/>
</dbReference>
<dbReference type="OrthoDB" id="2162761at2759"/>
<feature type="region of interest" description="Disordered" evidence="8">
    <location>
        <begin position="674"/>
        <end position="701"/>
    </location>
</feature>
<feature type="region of interest" description="Disordered" evidence="8">
    <location>
        <begin position="612"/>
        <end position="632"/>
    </location>
</feature>
<keyword evidence="3" id="KW-0862">Zinc</keyword>
<evidence type="ECO:0000256" key="5">
    <source>
        <dbReference type="ARBA" id="ARBA00023125"/>
    </source>
</evidence>
<keyword evidence="7" id="KW-0539">Nucleus</keyword>
<dbReference type="PANTHER" id="PTHR31313">
    <property type="entry name" value="TY1 ENHANCER ACTIVATOR"/>
    <property type="match status" value="1"/>
</dbReference>
<evidence type="ECO:0000256" key="6">
    <source>
        <dbReference type="ARBA" id="ARBA00023163"/>
    </source>
</evidence>
<dbReference type="CDD" id="cd12148">
    <property type="entry name" value="fungal_TF_MHR"/>
    <property type="match status" value="1"/>
</dbReference>
<feature type="region of interest" description="Disordered" evidence="8">
    <location>
        <begin position="788"/>
        <end position="855"/>
    </location>
</feature>
<evidence type="ECO:0000256" key="8">
    <source>
        <dbReference type="SAM" id="MobiDB-lite"/>
    </source>
</evidence>
<dbReference type="CDD" id="cd00067">
    <property type="entry name" value="GAL4"/>
    <property type="match status" value="1"/>
</dbReference>
<dbReference type="SMART" id="SM00906">
    <property type="entry name" value="Fungal_trans"/>
    <property type="match status" value="1"/>
</dbReference>
<evidence type="ECO:0000313" key="10">
    <source>
        <dbReference type="EMBL" id="KAF9693698.1"/>
    </source>
</evidence>
<reference evidence="10" key="1">
    <citation type="submission" date="2018-12" db="EMBL/GenBank/DDBJ databases">
        <authorList>
            <person name="Syme R.A."/>
            <person name="Farfan-Caceres L."/>
            <person name="Lichtenzveig J."/>
        </authorList>
    </citation>
    <scope>NUCLEOTIDE SEQUENCE</scope>
    <source>
        <strain evidence="10">Al4</strain>
    </source>
</reference>
<reference evidence="10" key="2">
    <citation type="submission" date="2020-09" db="EMBL/GenBank/DDBJ databases">
        <title>Reference genome assembly for Australian Ascochyta lentis isolate Al4.</title>
        <authorList>
            <person name="Lee R.C."/>
            <person name="Farfan-Caceres L.M."/>
            <person name="Debler J.W."/>
            <person name="Williams A.H."/>
            <person name="Henares B.M."/>
        </authorList>
    </citation>
    <scope>NUCLEOTIDE SEQUENCE</scope>
    <source>
        <strain evidence="10">Al4</strain>
    </source>
</reference>
<dbReference type="GO" id="GO:0005634">
    <property type="term" value="C:nucleus"/>
    <property type="evidence" value="ECO:0007669"/>
    <property type="project" value="UniProtKB-SubCell"/>
</dbReference>
<dbReference type="GO" id="GO:0000981">
    <property type="term" value="F:DNA-binding transcription factor activity, RNA polymerase II-specific"/>
    <property type="evidence" value="ECO:0007669"/>
    <property type="project" value="InterPro"/>
</dbReference>
<comment type="subcellular location">
    <subcellularLocation>
        <location evidence="1">Nucleus</location>
    </subcellularLocation>
</comment>
<evidence type="ECO:0000256" key="3">
    <source>
        <dbReference type="ARBA" id="ARBA00022833"/>
    </source>
</evidence>
<feature type="region of interest" description="Disordered" evidence="8">
    <location>
        <begin position="1"/>
        <end position="42"/>
    </location>
</feature>
<keyword evidence="2" id="KW-0479">Metal-binding</keyword>
<dbReference type="InterPro" id="IPR051615">
    <property type="entry name" value="Transcr_Regulatory_Elem"/>
</dbReference>
<dbReference type="InterPro" id="IPR001138">
    <property type="entry name" value="Zn2Cys6_DnaBD"/>
</dbReference>
<dbReference type="PROSITE" id="PS00463">
    <property type="entry name" value="ZN2_CY6_FUNGAL_1"/>
    <property type="match status" value="1"/>
</dbReference>
<proteinExistence type="predicted"/>
<dbReference type="GO" id="GO:0003677">
    <property type="term" value="F:DNA binding"/>
    <property type="evidence" value="ECO:0007669"/>
    <property type="project" value="UniProtKB-KW"/>
</dbReference>
<dbReference type="Pfam" id="PF04082">
    <property type="entry name" value="Fungal_trans"/>
    <property type="match status" value="1"/>
</dbReference>
<protein>
    <recommendedName>
        <fullName evidence="9">Zn(2)-C6 fungal-type domain-containing protein</fullName>
    </recommendedName>
</protein>
<evidence type="ECO:0000256" key="1">
    <source>
        <dbReference type="ARBA" id="ARBA00004123"/>
    </source>
</evidence>
<dbReference type="InterPro" id="IPR007219">
    <property type="entry name" value="XnlR_reg_dom"/>
</dbReference>
<dbReference type="PROSITE" id="PS50048">
    <property type="entry name" value="ZN2_CY6_FUNGAL_2"/>
    <property type="match status" value="1"/>
</dbReference>
<keyword evidence="5" id="KW-0238">DNA-binding</keyword>
<dbReference type="EMBL" id="RZGK01000015">
    <property type="protein sequence ID" value="KAF9693698.1"/>
    <property type="molecule type" value="Genomic_DNA"/>
</dbReference>
<gene>
    <name evidence="10" type="ORF">EKO04_008383</name>
</gene>
<organism evidence="10 11">
    <name type="scientific">Ascochyta lentis</name>
    <dbReference type="NCBI Taxonomy" id="205686"/>
    <lineage>
        <taxon>Eukaryota</taxon>
        <taxon>Fungi</taxon>
        <taxon>Dikarya</taxon>
        <taxon>Ascomycota</taxon>
        <taxon>Pezizomycotina</taxon>
        <taxon>Dothideomycetes</taxon>
        <taxon>Pleosporomycetidae</taxon>
        <taxon>Pleosporales</taxon>
        <taxon>Pleosporineae</taxon>
        <taxon>Didymellaceae</taxon>
        <taxon>Ascochyta</taxon>
    </lineage>
</organism>
<feature type="compositionally biased region" description="Polar residues" evidence="8">
    <location>
        <begin position="811"/>
        <end position="821"/>
    </location>
</feature>
<dbReference type="GO" id="GO:0006351">
    <property type="term" value="P:DNA-templated transcription"/>
    <property type="evidence" value="ECO:0007669"/>
    <property type="project" value="InterPro"/>
</dbReference>
<evidence type="ECO:0000313" key="11">
    <source>
        <dbReference type="Proteomes" id="UP000651452"/>
    </source>
</evidence>
<evidence type="ECO:0000256" key="7">
    <source>
        <dbReference type="ARBA" id="ARBA00023242"/>
    </source>
</evidence>
<dbReference type="SMART" id="SM00066">
    <property type="entry name" value="GAL4"/>
    <property type="match status" value="1"/>
</dbReference>
<name>A0A8H7MG29_9PLEO</name>
<dbReference type="SUPFAM" id="SSF57701">
    <property type="entry name" value="Zn2/Cys6 DNA-binding domain"/>
    <property type="match status" value="1"/>
</dbReference>
<comment type="caution">
    <text evidence="10">The sequence shown here is derived from an EMBL/GenBank/DDBJ whole genome shotgun (WGS) entry which is preliminary data.</text>
</comment>
<feature type="domain" description="Zn(2)-C6 fungal-type" evidence="9">
    <location>
        <begin position="31"/>
        <end position="62"/>
    </location>
</feature>
<sequence>MARGTTATQPDDRDAQQGESKGSKRRCVQSACVPCRKRKSKCDGATPFCATCTAVYKTPCHYDAESESRRSKSSSSAASAGTKREASAAVASYPGEGPTADAIIHSIRTLPEEQVLDLIQQIRRNPKADISAITNAWRNTVALPQPSSPFDVQSLESDLSVLLGKPSVTLTGQSRHFGHSASLGLVAEDEDYGGGLARMHAVDVHRRGTTWTAVTDDLAFVNRLLTLYFTWSHPFYIIFSRESFYKDFNDGRNKYCSPLLVNAICAYACHLTDEPAGRTDPSNFRTAGDHFFAEATRLLYQDESPSLTTTQALCLMGMREPSTGRDSSGFGYIGRCMRMCVELGLHLNNSASPALGLTPSEIEVRKVTFWGCFTVDSVWSICAGRIAQLPRAAITLEKPILEESSGPVEANYGSARVITTRMFLQEFSVLSELINDNNYMFFAPKERLTSTKLLDCYNKYQAWYRRLPSIMKLEGRSPEPHTITLHMLYWTVIVHLFRPMLKVDLIHSDVHPRDKCIEAANKVSELSRLYRSMYDFRTAHLAIPHILLSVTVVHLLYSKDNPTSRQNLVEGLQGLEALHECHYFGARSFRIVYTLAKTWNLPWPEELKDSKLVPRGNPNKPLGTASPPADPLLVPPNTATLVNRMGPGGYAHVPEPHRRGSLSMFANRNLQINTRPTSRPGSVVPSQHHGTPILSQTPTQPSFSAGMPMDSYTYSQSTPSMTIATTSTATSDAADAMFWTPLAGMPAPILPRANYQQMSPMGLDSVLHTGDMGDRLGRDGFKINEDWQQSSVGGFGSNGPSGYEQAGQGGSSYPVSYQRNSGQHGQHGQHGQTTQEDFDASWWQNGGGNSNHMSG</sequence>
<evidence type="ECO:0000256" key="4">
    <source>
        <dbReference type="ARBA" id="ARBA00023015"/>
    </source>
</evidence>
<dbReference type="Proteomes" id="UP000651452">
    <property type="component" value="Unassembled WGS sequence"/>
</dbReference>
<keyword evidence="4" id="KW-0805">Transcription regulation</keyword>
<dbReference type="AlphaFoldDB" id="A0A8H7MG29"/>
<dbReference type="Pfam" id="PF00172">
    <property type="entry name" value="Zn_clus"/>
    <property type="match status" value="1"/>
</dbReference>
<dbReference type="GO" id="GO:0008270">
    <property type="term" value="F:zinc ion binding"/>
    <property type="evidence" value="ECO:0007669"/>
    <property type="project" value="InterPro"/>
</dbReference>
<keyword evidence="11" id="KW-1185">Reference proteome</keyword>
<dbReference type="Gene3D" id="4.10.240.10">
    <property type="entry name" value="Zn(2)-C6 fungal-type DNA-binding domain"/>
    <property type="match status" value="1"/>
</dbReference>
<evidence type="ECO:0000256" key="2">
    <source>
        <dbReference type="ARBA" id="ARBA00022723"/>
    </source>
</evidence>